<keyword evidence="5" id="KW-1185">Reference proteome</keyword>
<protein>
    <submittedName>
        <fullName evidence="4">Spore coat protein JC</fullName>
    </submittedName>
</protein>
<keyword evidence="2" id="KW-0464">Manganese</keyword>
<dbReference type="Gene3D" id="1.20.1260.10">
    <property type="match status" value="1"/>
</dbReference>
<organism evidence="4 5">
    <name type="scientific">Longibaculum muris</name>
    <dbReference type="NCBI Taxonomy" id="1796628"/>
    <lineage>
        <taxon>Bacteria</taxon>
        <taxon>Bacillati</taxon>
        <taxon>Bacillota</taxon>
        <taxon>Erysipelotrichia</taxon>
        <taxon>Erysipelotrichales</taxon>
        <taxon>Coprobacillaceae</taxon>
        <taxon>Longibaculum</taxon>
    </lineage>
</organism>
<dbReference type="EMBL" id="SMCQ01000039">
    <property type="protein sequence ID" value="TCV90957.1"/>
    <property type="molecule type" value="Genomic_DNA"/>
</dbReference>
<feature type="binding site" evidence="2">
    <location>
        <position position="35"/>
    </location>
    <ligand>
        <name>Mn(2+)</name>
        <dbReference type="ChEBI" id="CHEBI:29035"/>
        <label>1</label>
    </ligand>
</feature>
<evidence type="ECO:0000256" key="3">
    <source>
        <dbReference type="PIRSR" id="PIRSR607760-2"/>
    </source>
</evidence>
<gene>
    <name evidence="4" type="ORF">EDD60_13916</name>
</gene>
<feature type="binding site" evidence="2">
    <location>
        <position position="169"/>
    </location>
    <ligand>
        <name>Mn(2+)</name>
        <dbReference type="ChEBI" id="CHEBI:29035"/>
        <label>1</label>
    </ligand>
</feature>
<dbReference type="Proteomes" id="UP000295515">
    <property type="component" value="Unassembled WGS sequence"/>
</dbReference>
<accession>A0A4R3YFJ2</accession>
<comment type="cofactor">
    <cofactor evidence="3">
        <name>Ca(2+)</name>
        <dbReference type="ChEBI" id="CHEBI:29108"/>
    </cofactor>
    <text evidence="3">Binds 1 Ca(2+) ion per subunit.</text>
</comment>
<feature type="binding site" evidence="2">
    <location>
        <position position="68"/>
    </location>
    <ligand>
        <name>Mn(2+)</name>
        <dbReference type="ChEBI" id="CHEBI:29035"/>
        <label>1</label>
    </ligand>
</feature>
<dbReference type="InterPro" id="IPR012347">
    <property type="entry name" value="Ferritin-like"/>
</dbReference>
<comment type="caution">
    <text evidence="4">The sequence shown here is derived from an EMBL/GenBank/DDBJ whole genome shotgun (WGS) entry which is preliminary data.</text>
</comment>
<dbReference type="GeneID" id="98916889"/>
<evidence type="ECO:0000313" key="5">
    <source>
        <dbReference type="Proteomes" id="UP000295515"/>
    </source>
</evidence>
<dbReference type="GO" id="GO:0046872">
    <property type="term" value="F:metal ion binding"/>
    <property type="evidence" value="ECO:0007669"/>
    <property type="project" value="UniProtKB-KW"/>
</dbReference>
<dbReference type="SUPFAM" id="SSF47240">
    <property type="entry name" value="Ferritin-like"/>
    <property type="match status" value="1"/>
</dbReference>
<dbReference type="CDD" id="cd01051">
    <property type="entry name" value="Mn_catalase"/>
    <property type="match status" value="1"/>
</dbReference>
<feature type="binding site" evidence="2">
    <location>
        <position position="65"/>
    </location>
    <ligand>
        <name>Mn(2+)</name>
        <dbReference type="ChEBI" id="CHEBI:29035"/>
        <label>1</label>
    </ligand>
</feature>
<proteinExistence type="inferred from homology"/>
<sequence>MWLYSKKLQYPISIKNKDLSMAKYIITQFGGPNGELAASMRYISQRYTMPDEKGKALLTDIGTEELGHMEMVSTMVYQLTQGASIEEIKAAGLQSYYTEHGCSLFPVDSNGVPFTAAYFAATGDPVADIAEDMAAEQKARAVYENLMNQTQDPDLLAPLSFLRQREIIHYERFRELYEEYVKKYYQPDIKQNC</sequence>
<dbReference type="AlphaFoldDB" id="A0A4R3YFJ2"/>
<evidence type="ECO:0000256" key="1">
    <source>
        <dbReference type="ARBA" id="ARBA00007644"/>
    </source>
</evidence>
<comment type="similarity">
    <text evidence="1">Belongs to the manganese catalase family.</text>
</comment>
<name>A0A4R3YFJ2_9FIRM</name>
<dbReference type="InterPro" id="IPR009078">
    <property type="entry name" value="Ferritin-like_SF"/>
</dbReference>
<keyword evidence="4" id="KW-0946">Virion</keyword>
<keyword evidence="3" id="KW-0106">Calcium</keyword>
<dbReference type="RefSeq" id="WP_132226545.1">
    <property type="nucleotide sequence ID" value="NZ_CAUWFI010000001.1"/>
</dbReference>
<dbReference type="Pfam" id="PF05067">
    <property type="entry name" value="Mn_catalase"/>
    <property type="match status" value="1"/>
</dbReference>
<evidence type="ECO:0000256" key="2">
    <source>
        <dbReference type="PIRSR" id="PIRSR607760-1"/>
    </source>
</evidence>
<comment type="cofactor">
    <cofactor evidence="2">
        <name>Mn(2+)</name>
        <dbReference type="ChEBI" id="CHEBI:29035"/>
    </cofactor>
    <text evidence="2">Binds 2 manganese ions per subunit.</text>
</comment>
<keyword evidence="4" id="KW-0167">Capsid protein</keyword>
<feature type="binding site" evidence="3">
    <location>
        <position position="60"/>
    </location>
    <ligand>
        <name>Ca(2+)</name>
        <dbReference type="ChEBI" id="CHEBI:29108"/>
    </ligand>
</feature>
<dbReference type="InterPro" id="IPR007760">
    <property type="entry name" value="Mn_catalase"/>
</dbReference>
<feature type="binding site" evidence="2">
    <location>
        <position position="136"/>
    </location>
    <ligand>
        <name>Mn(2+)</name>
        <dbReference type="ChEBI" id="CHEBI:29035"/>
        <label>1</label>
    </ligand>
</feature>
<evidence type="ECO:0000313" key="4">
    <source>
        <dbReference type="EMBL" id="TCV90957.1"/>
    </source>
</evidence>
<reference evidence="4 5" key="1">
    <citation type="submission" date="2019-03" db="EMBL/GenBank/DDBJ databases">
        <title>Genomic Encyclopedia of Type Strains, Phase IV (KMG-IV): sequencing the most valuable type-strain genomes for metagenomic binning, comparative biology and taxonomic classification.</title>
        <authorList>
            <person name="Goeker M."/>
        </authorList>
    </citation>
    <scope>NUCLEOTIDE SEQUENCE [LARGE SCALE GENOMIC DNA]</scope>
    <source>
        <strain evidence="4 5">DSM 29487</strain>
    </source>
</reference>
<keyword evidence="2" id="KW-0479">Metal-binding</keyword>
<dbReference type="InterPro" id="IPR039377">
    <property type="entry name" value="Mn_catalase_dom"/>
</dbReference>